<evidence type="ECO:0000256" key="6">
    <source>
        <dbReference type="ARBA" id="ARBA00022771"/>
    </source>
</evidence>
<dbReference type="CDD" id="cd20335">
    <property type="entry name" value="BRcat_RBR"/>
    <property type="match status" value="1"/>
</dbReference>
<dbReference type="Proteomes" id="UP000308652">
    <property type="component" value="Unassembled WGS sequence"/>
</dbReference>
<dbReference type="Pfam" id="PF01485">
    <property type="entry name" value="IBR"/>
    <property type="match status" value="1"/>
</dbReference>
<dbReference type="InterPro" id="IPR017907">
    <property type="entry name" value="Znf_RING_CS"/>
</dbReference>
<evidence type="ECO:0000256" key="10">
    <source>
        <dbReference type="SAM" id="Coils"/>
    </source>
</evidence>
<keyword evidence="6 9" id="KW-0863">Zinc-finger</keyword>
<dbReference type="AlphaFoldDB" id="A0A5C3LLK9"/>
<dbReference type="Gene3D" id="1.20.120.1750">
    <property type="match status" value="1"/>
</dbReference>
<evidence type="ECO:0000256" key="9">
    <source>
        <dbReference type="PROSITE-ProRule" id="PRU00723"/>
    </source>
</evidence>
<evidence type="ECO:0000256" key="2">
    <source>
        <dbReference type="ARBA" id="ARBA00012251"/>
    </source>
</evidence>
<evidence type="ECO:0000256" key="8">
    <source>
        <dbReference type="ARBA" id="ARBA00022833"/>
    </source>
</evidence>
<keyword evidence="3" id="KW-0808">Transferase</keyword>
<dbReference type="PROSITE" id="PS51873">
    <property type="entry name" value="TRIAD"/>
    <property type="match status" value="1"/>
</dbReference>
<dbReference type="InterPro" id="IPR044066">
    <property type="entry name" value="TRIAD_supradom"/>
</dbReference>
<feature type="compositionally biased region" description="Polar residues" evidence="11">
    <location>
        <begin position="123"/>
        <end position="154"/>
    </location>
</feature>
<evidence type="ECO:0000256" key="7">
    <source>
        <dbReference type="ARBA" id="ARBA00022786"/>
    </source>
</evidence>
<dbReference type="InterPro" id="IPR000571">
    <property type="entry name" value="Znf_CCCH"/>
</dbReference>
<dbReference type="Gene3D" id="4.10.1000.10">
    <property type="entry name" value="Zinc finger, CCCH-type"/>
    <property type="match status" value="1"/>
</dbReference>
<accession>A0A5C3LLK9</accession>
<dbReference type="SUPFAM" id="SSF57850">
    <property type="entry name" value="RING/U-box"/>
    <property type="match status" value="2"/>
</dbReference>
<feature type="domain" description="RING-type" evidence="12">
    <location>
        <begin position="783"/>
        <end position="823"/>
    </location>
</feature>
<evidence type="ECO:0000313" key="15">
    <source>
        <dbReference type="EMBL" id="TFK34049.1"/>
    </source>
</evidence>
<feature type="domain" description="RING-type" evidence="14">
    <location>
        <begin position="779"/>
        <end position="991"/>
    </location>
</feature>
<dbReference type="EMBL" id="ML213637">
    <property type="protein sequence ID" value="TFK34049.1"/>
    <property type="molecule type" value="Genomic_DNA"/>
</dbReference>
<dbReference type="CDD" id="cd16449">
    <property type="entry name" value="RING-HC"/>
    <property type="match status" value="1"/>
</dbReference>
<dbReference type="InterPro" id="IPR027370">
    <property type="entry name" value="Znf-RING_euk"/>
</dbReference>
<feature type="zinc finger region" description="C3H1-type" evidence="9">
    <location>
        <begin position="155"/>
        <end position="182"/>
    </location>
</feature>
<keyword evidence="7" id="KW-0833">Ubl conjugation pathway</keyword>
<dbReference type="PANTHER" id="PTHR11685">
    <property type="entry name" value="RBR FAMILY RING FINGER AND IBR DOMAIN-CONTAINING"/>
    <property type="match status" value="1"/>
</dbReference>
<dbReference type="InterPro" id="IPR031127">
    <property type="entry name" value="E3_UB_ligase_RBR"/>
</dbReference>
<dbReference type="STRING" id="68775.A0A5C3LLK9"/>
<dbReference type="OrthoDB" id="1431934at2759"/>
<organism evidence="15 16">
    <name type="scientific">Crucibulum laeve</name>
    <dbReference type="NCBI Taxonomy" id="68775"/>
    <lineage>
        <taxon>Eukaryota</taxon>
        <taxon>Fungi</taxon>
        <taxon>Dikarya</taxon>
        <taxon>Basidiomycota</taxon>
        <taxon>Agaricomycotina</taxon>
        <taxon>Agaricomycetes</taxon>
        <taxon>Agaricomycetidae</taxon>
        <taxon>Agaricales</taxon>
        <taxon>Agaricineae</taxon>
        <taxon>Nidulariaceae</taxon>
        <taxon>Crucibulum</taxon>
    </lineage>
</organism>
<dbReference type="InterPro" id="IPR002867">
    <property type="entry name" value="IBR_dom"/>
</dbReference>
<dbReference type="PROSITE" id="PS50089">
    <property type="entry name" value="ZF_RING_2"/>
    <property type="match status" value="1"/>
</dbReference>
<keyword evidence="10" id="KW-0175">Coiled coil</keyword>
<proteinExistence type="predicted"/>
<feature type="domain" description="C3H1-type" evidence="13">
    <location>
        <begin position="155"/>
        <end position="182"/>
    </location>
</feature>
<dbReference type="SMART" id="SM00647">
    <property type="entry name" value="IBR"/>
    <property type="match status" value="2"/>
</dbReference>
<protein>
    <recommendedName>
        <fullName evidence="2">RBR-type E3 ubiquitin transferase</fullName>
        <ecNumber evidence="2">2.3.2.31</ecNumber>
    </recommendedName>
</protein>
<dbReference type="EC" id="2.3.2.31" evidence="2"/>
<evidence type="ECO:0000259" key="12">
    <source>
        <dbReference type="PROSITE" id="PS50089"/>
    </source>
</evidence>
<evidence type="ECO:0000256" key="4">
    <source>
        <dbReference type="ARBA" id="ARBA00022723"/>
    </source>
</evidence>
<gene>
    <name evidence="15" type="ORF">BDQ12DRAFT_727233</name>
</gene>
<comment type="catalytic activity">
    <reaction evidence="1">
        <text>[E2 ubiquitin-conjugating enzyme]-S-ubiquitinyl-L-cysteine + [acceptor protein]-L-lysine = [E2 ubiquitin-conjugating enzyme]-L-cysteine + [acceptor protein]-N(6)-ubiquitinyl-L-lysine.</text>
        <dbReference type="EC" id="2.3.2.31"/>
    </reaction>
</comment>
<evidence type="ECO:0000256" key="1">
    <source>
        <dbReference type="ARBA" id="ARBA00001798"/>
    </source>
</evidence>
<keyword evidence="5" id="KW-0677">Repeat</keyword>
<dbReference type="PROSITE" id="PS50103">
    <property type="entry name" value="ZF_C3H1"/>
    <property type="match status" value="1"/>
</dbReference>
<evidence type="ECO:0000313" key="16">
    <source>
        <dbReference type="Proteomes" id="UP000308652"/>
    </source>
</evidence>
<dbReference type="SMART" id="SM00356">
    <property type="entry name" value="ZnF_C3H1"/>
    <property type="match status" value="1"/>
</dbReference>
<dbReference type="GO" id="GO:0008270">
    <property type="term" value="F:zinc ion binding"/>
    <property type="evidence" value="ECO:0007669"/>
    <property type="project" value="UniProtKB-KW"/>
</dbReference>
<dbReference type="Pfam" id="PF26200">
    <property type="entry name" value="Rcat_RNF216"/>
    <property type="match status" value="1"/>
</dbReference>
<dbReference type="InterPro" id="IPR013083">
    <property type="entry name" value="Znf_RING/FYVE/PHD"/>
</dbReference>
<name>A0A5C3LLK9_9AGAR</name>
<evidence type="ECO:0000256" key="11">
    <source>
        <dbReference type="SAM" id="MobiDB-lite"/>
    </source>
</evidence>
<dbReference type="GO" id="GO:0061630">
    <property type="term" value="F:ubiquitin protein ligase activity"/>
    <property type="evidence" value="ECO:0007669"/>
    <property type="project" value="UniProtKB-EC"/>
</dbReference>
<feature type="coiled-coil region" evidence="10">
    <location>
        <begin position="1055"/>
        <end position="1089"/>
    </location>
</feature>
<feature type="region of interest" description="Disordered" evidence="11">
    <location>
        <begin position="116"/>
        <end position="160"/>
    </location>
</feature>
<dbReference type="GO" id="GO:0016567">
    <property type="term" value="P:protein ubiquitination"/>
    <property type="evidence" value="ECO:0007669"/>
    <property type="project" value="InterPro"/>
</dbReference>
<keyword evidence="16" id="KW-1185">Reference proteome</keyword>
<evidence type="ECO:0000256" key="3">
    <source>
        <dbReference type="ARBA" id="ARBA00022679"/>
    </source>
</evidence>
<evidence type="ECO:0000259" key="13">
    <source>
        <dbReference type="PROSITE" id="PS50103"/>
    </source>
</evidence>
<keyword evidence="8 9" id="KW-0862">Zinc</keyword>
<dbReference type="Gene3D" id="3.30.40.10">
    <property type="entry name" value="Zinc/RING finger domain, C3HC4 (zinc finger)"/>
    <property type="match status" value="1"/>
</dbReference>
<dbReference type="InterPro" id="IPR001841">
    <property type="entry name" value="Znf_RING"/>
</dbReference>
<reference evidence="15 16" key="1">
    <citation type="journal article" date="2019" name="Nat. Ecol. Evol.">
        <title>Megaphylogeny resolves global patterns of mushroom evolution.</title>
        <authorList>
            <person name="Varga T."/>
            <person name="Krizsan K."/>
            <person name="Foldi C."/>
            <person name="Dima B."/>
            <person name="Sanchez-Garcia M."/>
            <person name="Sanchez-Ramirez S."/>
            <person name="Szollosi G.J."/>
            <person name="Szarkandi J.G."/>
            <person name="Papp V."/>
            <person name="Albert L."/>
            <person name="Andreopoulos W."/>
            <person name="Angelini C."/>
            <person name="Antonin V."/>
            <person name="Barry K.W."/>
            <person name="Bougher N.L."/>
            <person name="Buchanan P."/>
            <person name="Buyck B."/>
            <person name="Bense V."/>
            <person name="Catcheside P."/>
            <person name="Chovatia M."/>
            <person name="Cooper J."/>
            <person name="Damon W."/>
            <person name="Desjardin D."/>
            <person name="Finy P."/>
            <person name="Geml J."/>
            <person name="Haridas S."/>
            <person name="Hughes K."/>
            <person name="Justo A."/>
            <person name="Karasinski D."/>
            <person name="Kautmanova I."/>
            <person name="Kiss B."/>
            <person name="Kocsube S."/>
            <person name="Kotiranta H."/>
            <person name="LaButti K.M."/>
            <person name="Lechner B.E."/>
            <person name="Liimatainen K."/>
            <person name="Lipzen A."/>
            <person name="Lukacs Z."/>
            <person name="Mihaltcheva S."/>
            <person name="Morgado L.N."/>
            <person name="Niskanen T."/>
            <person name="Noordeloos M.E."/>
            <person name="Ohm R.A."/>
            <person name="Ortiz-Santana B."/>
            <person name="Ovrebo C."/>
            <person name="Racz N."/>
            <person name="Riley R."/>
            <person name="Savchenko A."/>
            <person name="Shiryaev A."/>
            <person name="Soop K."/>
            <person name="Spirin V."/>
            <person name="Szebenyi C."/>
            <person name="Tomsovsky M."/>
            <person name="Tulloss R.E."/>
            <person name="Uehling J."/>
            <person name="Grigoriev I.V."/>
            <person name="Vagvolgyi C."/>
            <person name="Papp T."/>
            <person name="Martin F.M."/>
            <person name="Miettinen O."/>
            <person name="Hibbett D.S."/>
            <person name="Nagy L.G."/>
        </authorList>
    </citation>
    <scope>NUCLEOTIDE SEQUENCE [LARGE SCALE GENOMIC DNA]</scope>
    <source>
        <strain evidence="15 16">CBS 166.37</strain>
    </source>
</reference>
<evidence type="ECO:0000256" key="5">
    <source>
        <dbReference type="ARBA" id="ARBA00022737"/>
    </source>
</evidence>
<feature type="compositionally biased region" description="Basic and acidic residues" evidence="11">
    <location>
        <begin position="211"/>
        <end position="233"/>
    </location>
</feature>
<dbReference type="CDD" id="cd22585">
    <property type="entry name" value="Rcat_RBR_DEAH12-like"/>
    <property type="match status" value="1"/>
</dbReference>
<dbReference type="PROSITE" id="PS00518">
    <property type="entry name" value="ZF_RING_1"/>
    <property type="match status" value="1"/>
</dbReference>
<sequence length="1200" mass="136085">MEQVLQRSGAFKTKWLDHPSQTRRNVGKCATLPISTLYLPPGLWPKINPRQVRDIIMLMDNELNLVILGIELVHPSHLVLHSHKKWYIQANTSSIKQRVPKDNRYVARRQLYVPYQPTPAPVNENQGPDATKSTTQCPSSLPSGPATSQSSNSPARKEKPCFDWKAGKCTRGEKCRYRHDPTIQNRLNSKAKLPAPGQGSEPNQSGMSDEEGVKAKQQEVERQEAERRARAELESALQAAAEKRAALFKEAAARREAERQHLQEAEEKARKEALQEQWEREAAVVIQQIVLDSSLVTYNAGLDIQGIVTGFELCRITITHLPRNVTHAEVADIFLQQGVAASDFSVLGTKVMNAGRHVEATVLTKAEQGEVITAGLEGLEFRDQTLHFEVSGNASWGAMGCSSRQSNTLTISWRAPSVCMVANFATEEEARAKVRALDQKTCAGRRVRVQMDLQHVTGLALPAIKIIGLHPTVQIYEVQEFTDSHSIRVLKLTNYDVQSSLDVLRQHFHGLPISMQQFDVLTLYGPTGNVTVRAQFETWDEARIAYNSIQGKQLLYGNPPYYLNLPKALEYTITIPIQQYNAQKQRWNSLGGVGDKSTAFIRIDIAKDRNRVFIKVHGDNKKAVGSLKVRVESLAAGVKLDSSYWHRSFSTPIAGNFFARVYNDTNAYIRCDWKLRVLKVFGDENPVNLAKKMVRTEVDRLASLERVVLLKRESVRFFVQKGLATLKEMLGNENATLDISSRPCKVVIRGGEEAMHHLNRLIQESLLRFPGGPIRHDGATDTCPVCFDNDISNPVQLQCGHTYCTGCIRHYLTSASDSKQFPLVCAGNEANCRASISIPVIQRFLPVQQFKDLLEVAFVTYLEQHPQEFKYCTTADCTQIYRCDTKKALQCPSCFSTICPACHEEAHEGMTCEEHRVHRDPAEQDTLNDEWASANGVKKCPQCRVFIQKTEGCNHMTCKCGAHICWRCMGVFSAARIYGHLRQVHGGIYGNEPVNPPPAPGFVDQAHDQAILAHQAEEFRRIAEWRAQAEAAQRSPAQRLEQQRLAREDAIRIQRENDENHAQLMAQQRQRAEDRIRREDLHREQLRQQELTRLAREEEMRQAVAARREEEMRRAVAARHEEEMRRAIAARREEEMRRAIAARREEEMRLTIAARREEEMRLTIAARREEDMRRAAAVRREEETRRDAAARRYEGCCTIM</sequence>
<keyword evidence="4 9" id="KW-0479">Metal-binding</keyword>
<dbReference type="SMART" id="SM00184">
    <property type="entry name" value="RING"/>
    <property type="match status" value="1"/>
</dbReference>
<feature type="region of interest" description="Disordered" evidence="11">
    <location>
        <begin position="180"/>
        <end position="233"/>
    </location>
</feature>
<dbReference type="Pfam" id="PF13445">
    <property type="entry name" value="zf-RING_UBOX"/>
    <property type="match status" value="1"/>
</dbReference>
<evidence type="ECO:0000259" key="14">
    <source>
        <dbReference type="PROSITE" id="PS51873"/>
    </source>
</evidence>